<dbReference type="AlphaFoldDB" id="A0A7Z7IQV4"/>
<evidence type="ECO:0000256" key="1">
    <source>
        <dbReference type="ARBA" id="ARBA00010652"/>
    </source>
</evidence>
<proteinExistence type="inferred from homology"/>
<sequence>MVDYEVPPEINSGRMYAGLGSASLMDSAAAWQALSVQLGSAGAAFQAVIEALTSTAWLGPSSITMALAAAPYVVWMIATAEQCQGAAAAAAAAAAAFEAARAGVVPPPVIAQNRAQLAALLSTNFMGFNTPAIMANETHYGQMWAQDTATMYSFAGQASGITGTLIPFTAPLPNPIRSGWQLKRPRWANRAGRRPASSR</sequence>
<evidence type="ECO:0000313" key="3">
    <source>
        <dbReference type="EMBL" id="SOJ57046.1"/>
    </source>
</evidence>
<dbReference type="Gene3D" id="1.20.1260.20">
    <property type="entry name" value="PPE superfamily"/>
    <property type="match status" value="1"/>
</dbReference>
<name>A0A7Z7IQV4_9MYCO</name>
<reference evidence="3 4" key="1">
    <citation type="submission" date="2017-10" db="EMBL/GenBank/DDBJ databases">
        <authorList>
            <consortium name="Urmite Genomes"/>
        </authorList>
    </citation>
    <scope>NUCLEOTIDE SEQUENCE [LARGE SCALE GENOMIC DNA]</scope>
    <source>
        <strain evidence="3 4">FB-527</strain>
    </source>
</reference>
<gene>
    <name evidence="3" type="ORF">MSIMFB_04524</name>
</gene>
<dbReference type="EMBL" id="OCTY01000002">
    <property type="protein sequence ID" value="SOJ57046.1"/>
    <property type="molecule type" value="Genomic_DNA"/>
</dbReference>
<dbReference type="SUPFAM" id="SSF140459">
    <property type="entry name" value="PE/PPE dimer-like"/>
    <property type="match status" value="1"/>
</dbReference>
<dbReference type="InterPro" id="IPR000030">
    <property type="entry name" value="PPE_dom"/>
</dbReference>
<dbReference type="InterPro" id="IPR038332">
    <property type="entry name" value="PPE_sf"/>
</dbReference>
<accession>A0A7Z7IQV4</accession>
<protein>
    <submittedName>
        <fullName evidence="3">Putative PPE family protein PPE32</fullName>
    </submittedName>
</protein>
<evidence type="ECO:0000313" key="4">
    <source>
        <dbReference type="Proteomes" id="UP000554965"/>
    </source>
</evidence>
<dbReference type="Proteomes" id="UP000554965">
    <property type="component" value="Unassembled WGS sequence"/>
</dbReference>
<comment type="caution">
    <text evidence="3">The sequence shown here is derived from an EMBL/GenBank/DDBJ whole genome shotgun (WGS) entry which is preliminary data.</text>
</comment>
<dbReference type="RefSeq" id="WP_186244552.1">
    <property type="nucleotide sequence ID" value="NZ_OCTY01000002.1"/>
</dbReference>
<keyword evidence="4" id="KW-1185">Reference proteome</keyword>
<comment type="similarity">
    <text evidence="1">Belongs to the mycobacterial PPE family.</text>
</comment>
<evidence type="ECO:0000259" key="2">
    <source>
        <dbReference type="Pfam" id="PF00823"/>
    </source>
</evidence>
<dbReference type="Pfam" id="PF00823">
    <property type="entry name" value="PPE"/>
    <property type="match status" value="1"/>
</dbReference>
<organism evidence="3 4">
    <name type="scientific">Mycobacterium simulans</name>
    <dbReference type="NCBI Taxonomy" id="627089"/>
    <lineage>
        <taxon>Bacteria</taxon>
        <taxon>Bacillati</taxon>
        <taxon>Actinomycetota</taxon>
        <taxon>Actinomycetes</taxon>
        <taxon>Mycobacteriales</taxon>
        <taxon>Mycobacteriaceae</taxon>
        <taxon>Mycobacterium</taxon>
    </lineage>
</organism>
<feature type="domain" description="PPE" evidence="2">
    <location>
        <begin position="6"/>
        <end position="160"/>
    </location>
</feature>
<dbReference type="GO" id="GO:0052572">
    <property type="term" value="P:response to host immune response"/>
    <property type="evidence" value="ECO:0007669"/>
    <property type="project" value="TreeGrafter"/>
</dbReference>
<dbReference type="PANTHER" id="PTHR46766">
    <property type="entry name" value="GLUTAMINE-RICH PROTEIN 2"/>
    <property type="match status" value="1"/>
</dbReference>
<dbReference type="PANTHER" id="PTHR46766:SF1">
    <property type="entry name" value="GLUTAMINE-RICH PROTEIN 2"/>
    <property type="match status" value="1"/>
</dbReference>